<evidence type="ECO:0000256" key="2">
    <source>
        <dbReference type="ARBA" id="ARBA00023163"/>
    </source>
</evidence>
<comment type="caution">
    <text evidence="5">The sequence shown here is derived from an EMBL/GenBank/DDBJ whole genome shotgun (WGS) entry which is preliminary data.</text>
</comment>
<dbReference type="GO" id="GO:0000435">
    <property type="term" value="P:positive regulation of transcription from RNA polymerase II promoter by galactose"/>
    <property type="evidence" value="ECO:0007669"/>
    <property type="project" value="TreeGrafter"/>
</dbReference>
<dbReference type="SMART" id="SM00906">
    <property type="entry name" value="Fungal_trans"/>
    <property type="match status" value="1"/>
</dbReference>
<keyword evidence="2" id="KW-0804">Transcription</keyword>
<accession>A0A364KVT1</accession>
<dbReference type="PANTHER" id="PTHR47424:SF5">
    <property type="entry name" value="ZN(II)2CYS6 TRANSCRIPTION FACTOR (EUROFUNG)"/>
    <property type="match status" value="1"/>
</dbReference>
<sequence>MTSRHVSRLSKELEQYQIIFSKLFPQTRPQEIVDLPRDALLQILNNNQQDSPLQSPSGQLQAEEIDYLSVSTPHNNLEMLEYIPEEHPNVNPLDAPDIRPSISDDVNALSSLTSKPSTFQGITSLYAVVNAMLHIDPKLSVASDKLEEQDSDVNSSTRFSTISSATHEEAARPLTALQLIDVYFSTFHHIAPLIDEASFRKTYMSCQRTDARWMALLNTVFALGSLAVSKADDLSHFSYYRRSMTYLNLASLGDHHVETIQALGLIGGFYLHYLNQPNMANCLLGAALRMAASLGLYKNFEGVVEKRASFISLELRRRIWWSLFCLDTWACMSLGRPAFGRWGRAISVQPPQGGLADEEPHTVLPLVESISFCKLATEIQEALAHSPLLPYGELKNLDTKLLQWYDHIDPIFKTHEPATNGIELTSILMRWKFQNQRMLLHRPILLNCALKRLPYEELTIEDCQSLEICGIVAKETIKDISSCEFTNNVLCGNGIWYLYQAAMTPLLLLLLPKISIVDFRVRQESCREQVEMTLNTLAKLQEWSLTASRAKTFLRQVLAATNRAGFDGPHDSVPRRNDFNNHAAYGQMNTDLAASSEASRESLPEMHDDATRTVLWNLVSQTERDLSSEIIGTNFNNFDFAFFNDQDLGFDNCFPVFPEQMTRTN</sequence>
<keyword evidence="6" id="KW-1185">Reference proteome</keyword>
<dbReference type="PANTHER" id="PTHR47424">
    <property type="entry name" value="REGULATORY PROTEIN GAL4"/>
    <property type="match status" value="1"/>
</dbReference>
<evidence type="ECO:0000313" key="6">
    <source>
        <dbReference type="Proteomes" id="UP000249363"/>
    </source>
</evidence>
<name>A0A364KVT1_TALAM</name>
<dbReference type="GeneID" id="63792895"/>
<dbReference type="EMBL" id="MIKG01000006">
    <property type="protein sequence ID" value="RAO67667.1"/>
    <property type="molecule type" value="Genomic_DNA"/>
</dbReference>
<proteinExistence type="predicted"/>
<feature type="domain" description="Xylanolytic transcriptional activator regulatory" evidence="4">
    <location>
        <begin position="280"/>
        <end position="357"/>
    </location>
</feature>
<dbReference type="GO" id="GO:0000978">
    <property type="term" value="F:RNA polymerase II cis-regulatory region sequence-specific DNA binding"/>
    <property type="evidence" value="ECO:0007669"/>
    <property type="project" value="TreeGrafter"/>
</dbReference>
<dbReference type="GO" id="GO:0005634">
    <property type="term" value="C:nucleus"/>
    <property type="evidence" value="ECO:0007669"/>
    <property type="project" value="TreeGrafter"/>
</dbReference>
<dbReference type="GO" id="GO:0000981">
    <property type="term" value="F:DNA-binding transcription factor activity, RNA polymerase II-specific"/>
    <property type="evidence" value="ECO:0007669"/>
    <property type="project" value="TreeGrafter"/>
</dbReference>
<dbReference type="RefSeq" id="XP_040732183.1">
    <property type="nucleotide sequence ID" value="XM_040875961.1"/>
</dbReference>
<dbReference type="OrthoDB" id="3362851at2759"/>
<dbReference type="Proteomes" id="UP000249363">
    <property type="component" value="Unassembled WGS sequence"/>
</dbReference>
<dbReference type="InterPro" id="IPR051127">
    <property type="entry name" value="Fungal_SecMet_Regulators"/>
</dbReference>
<organism evidence="5 6">
    <name type="scientific">Talaromyces amestolkiae</name>
    <dbReference type="NCBI Taxonomy" id="1196081"/>
    <lineage>
        <taxon>Eukaryota</taxon>
        <taxon>Fungi</taxon>
        <taxon>Dikarya</taxon>
        <taxon>Ascomycota</taxon>
        <taxon>Pezizomycotina</taxon>
        <taxon>Eurotiomycetes</taxon>
        <taxon>Eurotiomycetidae</taxon>
        <taxon>Eurotiales</taxon>
        <taxon>Trichocomaceae</taxon>
        <taxon>Talaromyces</taxon>
        <taxon>Talaromyces sect. Talaromyces</taxon>
    </lineage>
</organism>
<dbReference type="CDD" id="cd12148">
    <property type="entry name" value="fungal_TF_MHR"/>
    <property type="match status" value="1"/>
</dbReference>
<keyword evidence="3" id="KW-0539">Nucleus</keyword>
<evidence type="ECO:0000256" key="3">
    <source>
        <dbReference type="ARBA" id="ARBA00023242"/>
    </source>
</evidence>
<dbReference type="InterPro" id="IPR007219">
    <property type="entry name" value="XnlR_reg_dom"/>
</dbReference>
<reference evidence="5 6" key="1">
    <citation type="journal article" date="2017" name="Biotechnol. Biofuels">
        <title>Differential beta-glucosidase expression as a function of carbon source availability in Talaromyces amestolkiae: a genomic and proteomic approach.</title>
        <authorList>
            <person name="de Eugenio L.I."/>
            <person name="Mendez-Liter J.A."/>
            <person name="Nieto-Dominguez M."/>
            <person name="Alonso L."/>
            <person name="Gil-Munoz J."/>
            <person name="Barriuso J."/>
            <person name="Prieto A."/>
            <person name="Martinez M.J."/>
        </authorList>
    </citation>
    <scope>NUCLEOTIDE SEQUENCE [LARGE SCALE GENOMIC DNA]</scope>
    <source>
        <strain evidence="5 6">CIB</strain>
    </source>
</reference>
<gene>
    <name evidence="5" type="ORF">BHQ10_003679</name>
</gene>
<dbReference type="GO" id="GO:0006351">
    <property type="term" value="P:DNA-templated transcription"/>
    <property type="evidence" value="ECO:0007669"/>
    <property type="project" value="InterPro"/>
</dbReference>
<evidence type="ECO:0000256" key="1">
    <source>
        <dbReference type="ARBA" id="ARBA00023015"/>
    </source>
</evidence>
<keyword evidence="1" id="KW-0805">Transcription regulation</keyword>
<dbReference type="AlphaFoldDB" id="A0A364KVT1"/>
<dbReference type="Pfam" id="PF04082">
    <property type="entry name" value="Fungal_trans"/>
    <property type="match status" value="1"/>
</dbReference>
<protein>
    <recommendedName>
        <fullName evidence="4">Xylanolytic transcriptional activator regulatory domain-containing protein</fullName>
    </recommendedName>
</protein>
<dbReference type="GO" id="GO:0008270">
    <property type="term" value="F:zinc ion binding"/>
    <property type="evidence" value="ECO:0007669"/>
    <property type="project" value="InterPro"/>
</dbReference>
<evidence type="ECO:0000259" key="4">
    <source>
        <dbReference type="SMART" id="SM00906"/>
    </source>
</evidence>
<evidence type="ECO:0000313" key="5">
    <source>
        <dbReference type="EMBL" id="RAO67667.1"/>
    </source>
</evidence>